<comment type="caution">
    <text evidence="2">The sequence shown here is derived from an EMBL/GenBank/DDBJ whole genome shotgun (WGS) entry which is preliminary data.</text>
</comment>
<feature type="signal peptide" evidence="1">
    <location>
        <begin position="1"/>
        <end position="28"/>
    </location>
</feature>
<name>A0A8H3F9E3_9LECA</name>
<protein>
    <submittedName>
        <fullName evidence="2">Uncharacterized protein</fullName>
    </submittedName>
</protein>
<keyword evidence="1" id="KW-0732">Signal</keyword>
<evidence type="ECO:0000313" key="2">
    <source>
        <dbReference type="EMBL" id="CAF9917908.1"/>
    </source>
</evidence>
<gene>
    <name evidence="2" type="ORF">IMSHALPRED_003780</name>
</gene>
<dbReference type="AlphaFoldDB" id="A0A8H3F9E3"/>
<dbReference type="OrthoDB" id="5420354at2759"/>
<proteinExistence type="predicted"/>
<feature type="chain" id="PRO_5034678699" evidence="1">
    <location>
        <begin position="29"/>
        <end position="226"/>
    </location>
</feature>
<dbReference type="EMBL" id="CAJPDT010000019">
    <property type="protein sequence ID" value="CAF9917908.1"/>
    <property type="molecule type" value="Genomic_DNA"/>
</dbReference>
<reference evidence="2" key="1">
    <citation type="submission" date="2021-03" db="EMBL/GenBank/DDBJ databases">
        <authorList>
            <person name="Tagirdzhanova G."/>
        </authorList>
    </citation>
    <scope>NUCLEOTIDE SEQUENCE</scope>
</reference>
<keyword evidence="3" id="KW-1185">Reference proteome</keyword>
<evidence type="ECO:0000313" key="3">
    <source>
        <dbReference type="Proteomes" id="UP000664534"/>
    </source>
</evidence>
<sequence>MPSLHQCCQFPSTTLIFTLFQYLQLVTSQSNPSSTEASLPAASTATVVPSYNFTCPAFPDHDDSGIQVSYKDTIDVSWVENGVQHSLLLQIQCWTRNDTSGFIYSQTPPSFTHDLITSPGASSPFFDLALAAYRRYSPCQLRLLGPSQTNSTEDSDSVVSIAIFISEQTNASTPGVTWSVESPAPAAAVDAGVATVQSGSSGMNYKIITGLVWTLVGVVAGAMVLV</sequence>
<evidence type="ECO:0000256" key="1">
    <source>
        <dbReference type="SAM" id="SignalP"/>
    </source>
</evidence>
<dbReference type="Proteomes" id="UP000664534">
    <property type="component" value="Unassembled WGS sequence"/>
</dbReference>
<accession>A0A8H3F9E3</accession>
<organism evidence="2 3">
    <name type="scientific">Imshaugia aleurites</name>
    <dbReference type="NCBI Taxonomy" id="172621"/>
    <lineage>
        <taxon>Eukaryota</taxon>
        <taxon>Fungi</taxon>
        <taxon>Dikarya</taxon>
        <taxon>Ascomycota</taxon>
        <taxon>Pezizomycotina</taxon>
        <taxon>Lecanoromycetes</taxon>
        <taxon>OSLEUM clade</taxon>
        <taxon>Lecanoromycetidae</taxon>
        <taxon>Lecanorales</taxon>
        <taxon>Lecanorineae</taxon>
        <taxon>Parmeliaceae</taxon>
        <taxon>Imshaugia</taxon>
    </lineage>
</organism>